<feature type="transmembrane region" description="Helical" evidence="1">
    <location>
        <begin position="90"/>
        <end position="109"/>
    </location>
</feature>
<reference evidence="2 3" key="1">
    <citation type="submission" date="2024-04" db="EMBL/GenBank/DDBJ databases">
        <title>Novel genus in family Flammeovirgaceae.</title>
        <authorList>
            <person name="Nguyen T.H."/>
            <person name="Vuong T.Q."/>
            <person name="Le H."/>
            <person name="Kim S.-G."/>
        </authorList>
    </citation>
    <scope>NUCLEOTIDE SEQUENCE [LARGE SCALE GENOMIC DNA]</scope>
    <source>
        <strain evidence="2 3">JCM 23209</strain>
    </source>
</reference>
<organism evidence="2 3">
    <name type="scientific">Rapidithrix thailandica</name>
    <dbReference type="NCBI Taxonomy" id="413964"/>
    <lineage>
        <taxon>Bacteria</taxon>
        <taxon>Pseudomonadati</taxon>
        <taxon>Bacteroidota</taxon>
        <taxon>Cytophagia</taxon>
        <taxon>Cytophagales</taxon>
        <taxon>Flammeovirgaceae</taxon>
        <taxon>Rapidithrix</taxon>
    </lineage>
</organism>
<feature type="transmembrane region" description="Helical" evidence="1">
    <location>
        <begin position="130"/>
        <end position="147"/>
    </location>
</feature>
<keyword evidence="1" id="KW-0812">Transmembrane</keyword>
<comment type="caution">
    <text evidence="2">The sequence shown here is derived from an EMBL/GenBank/DDBJ whole genome shotgun (WGS) entry which is preliminary data.</text>
</comment>
<keyword evidence="3" id="KW-1185">Reference proteome</keyword>
<keyword evidence="1" id="KW-0472">Membrane</keyword>
<dbReference type="Proteomes" id="UP001403385">
    <property type="component" value="Unassembled WGS sequence"/>
</dbReference>
<name>A0AAW9SF81_9BACT</name>
<dbReference type="RefSeq" id="WP_346822712.1">
    <property type="nucleotide sequence ID" value="NZ_JBDKWZ010000011.1"/>
</dbReference>
<feature type="transmembrane region" description="Helical" evidence="1">
    <location>
        <begin position="20"/>
        <end position="40"/>
    </location>
</feature>
<protein>
    <submittedName>
        <fullName evidence="2">Uncharacterized protein</fullName>
    </submittedName>
</protein>
<evidence type="ECO:0000313" key="3">
    <source>
        <dbReference type="Proteomes" id="UP001403385"/>
    </source>
</evidence>
<gene>
    <name evidence="2" type="ORF">AAG747_18555</name>
</gene>
<sequence>MEETQPALYYEYLFAMDEHTVLVASLILFLASLTQPAFYIDREDKGAWSNSIGLVLTGWMGALMGGGSALAWFANPLIFLAWIFTFKYEIVPVILSVIASALALSFLLFDKVISSEAPVYSKITHYKAGYWFWVLSILVYTIGMVYLRCLV</sequence>
<dbReference type="AlphaFoldDB" id="A0AAW9SF81"/>
<evidence type="ECO:0000313" key="2">
    <source>
        <dbReference type="EMBL" id="MEN7549933.1"/>
    </source>
</evidence>
<accession>A0AAW9SF81</accession>
<proteinExistence type="predicted"/>
<keyword evidence="1" id="KW-1133">Transmembrane helix</keyword>
<feature type="transmembrane region" description="Helical" evidence="1">
    <location>
        <begin position="52"/>
        <end position="84"/>
    </location>
</feature>
<evidence type="ECO:0000256" key="1">
    <source>
        <dbReference type="SAM" id="Phobius"/>
    </source>
</evidence>
<dbReference type="EMBL" id="JBDKWZ010000011">
    <property type="protein sequence ID" value="MEN7549933.1"/>
    <property type="molecule type" value="Genomic_DNA"/>
</dbReference>